<dbReference type="EMBL" id="LAQJ01000069">
    <property type="protein sequence ID" value="KKO20771.1"/>
    <property type="molecule type" value="Genomic_DNA"/>
</dbReference>
<organism evidence="1 2">
    <name type="scientific">Candidatus Brocadia fulgida</name>
    <dbReference type="NCBI Taxonomy" id="380242"/>
    <lineage>
        <taxon>Bacteria</taxon>
        <taxon>Pseudomonadati</taxon>
        <taxon>Planctomycetota</taxon>
        <taxon>Candidatus Brocadiia</taxon>
        <taxon>Candidatus Brocadiales</taxon>
        <taxon>Candidatus Brocadiaceae</taxon>
        <taxon>Candidatus Brocadia</taxon>
    </lineage>
</organism>
<keyword evidence="2" id="KW-1185">Reference proteome</keyword>
<protein>
    <submittedName>
        <fullName evidence="1">Uncharacterized protein</fullName>
    </submittedName>
</protein>
<sequence length="172" mass="19214">MAKRTKKLDLIDTLARVKECLSCLPGEAEKQRMSQMIPEIIKELGVLQEGIGRFPDASEKHQVSHAIHTLVSFFDTLKDKPLLAEILLPKKTKPGKTKGAAVDINTLQNQLENLPTEKILEELTKLKKDVLVELSARLNITVNKKLTKDALADRIFKLGFANTRGYNLLSGQ</sequence>
<dbReference type="Proteomes" id="UP000034954">
    <property type="component" value="Unassembled WGS sequence"/>
</dbReference>
<proteinExistence type="predicted"/>
<name>A0A0M2V0U3_9BACT</name>
<evidence type="ECO:0000313" key="1">
    <source>
        <dbReference type="EMBL" id="KKO20771.1"/>
    </source>
</evidence>
<reference evidence="1 2" key="1">
    <citation type="journal article" date="2013" name="BMC Microbiol.">
        <title>Identification of the type II cytochrome c maturation pathway in anammox bacteria by comparative genomics.</title>
        <authorList>
            <person name="Ferousi C."/>
            <person name="Speth D.R."/>
            <person name="Reimann J."/>
            <person name="Op den Camp H.J."/>
            <person name="Allen J.W."/>
            <person name="Keltjens J.T."/>
            <person name="Jetten M.S."/>
        </authorList>
    </citation>
    <scope>NUCLEOTIDE SEQUENCE [LARGE SCALE GENOMIC DNA]</scope>
    <source>
        <strain evidence="1">RU1</strain>
    </source>
</reference>
<evidence type="ECO:0000313" key="2">
    <source>
        <dbReference type="Proteomes" id="UP000034954"/>
    </source>
</evidence>
<gene>
    <name evidence="1" type="ORF">BROFUL_00498</name>
</gene>
<accession>A0A0M2V0U3</accession>
<comment type="caution">
    <text evidence="1">The sequence shown here is derived from an EMBL/GenBank/DDBJ whole genome shotgun (WGS) entry which is preliminary data.</text>
</comment>
<dbReference type="AlphaFoldDB" id="A0A0M2V0U3"/>